<protein>
    <submittedName>
        <fullName evidence="2">Pre-mRNA cleavage complex 2 protein Pcf11</fullName>
    </submittedName>
</protein>
<name>A0A2S2PPY2_SCHGA</name>
<dbReference type="CDD" id="cd16982">
    <property type="entry name" value="CID_Pcf11"/>
    <property type="match status" value="1"/>
</dbReference>
<sequence length="159" mass="18547">MENSRRYSGRVWRTARMKPLFRFVFKLTFNINYIQVPADSKLPVLYLIDSVMKNIGQPYTPLFVQNIEKLFASTFIKVDEKTRGNMYKLRSTWNEVVTPTKLHALDVMIHSIDKNWPLSAAPPNIHVNPKFLNNVNHTETPKPVQPIIHNDIDEVSLRE</sequence>
<dbReference type="Pfam" id="PF04818">
    <property type="entry name" value="CID"/>
    <property type="match status" value="1"/>
</dbReference>
<accession>A0A2S2PPY2</accession>
<dbReference type="GO" id="GO:0006369">
    <property type="term" value="P:termination of RNA polymerase II transcription"/>
    <property type="evidence" value="ECO:0007669"/>
    <property type="project" value="InterPro"/>
</dbReference>
<gene>
    <name evidence="2" type="primary">PCF11_0</name>
    <name evidence="2" type="ORF">g.35227</name>
</gene>
<dbReference type="InterPro" id="IPR008942">
    <property type="entry name" value="ENTH_VHS"/>
</dbReference>
<evidence type="ECO:0000313" key="2">
    <source>
        <dbReference type="EMBL" id="MBY31437.1"/>
    </source>
</evidence>
<dbReference type="AlphaFoldDB" id="A0A2S2PPY2"/>
<dbReference type="Gene3D" id="1.25.40.90">
    <property type="match status" value="1"/>
</dbReference>
<evidence type="ECO:0000259" key="1">
    <source>
        <dbReference type="PROSITE" id="PS51391"/>
    </source>
</evidence>
<dbReference type="SUPFAM" id="SSF48464">
    <property type="entry name" value="ENTH/VHS domain"/>
    <property type="match status" value="1"/>
</dbReference>
<proteinExistence type="predicted"/>
<feature type="domain" description="CID" evidence="1">
    <location>
        <begin position="1"/>
        <end position="113"/>
    </location>
</feature>
<dbReference type="GO" id="GO:0005849">
    <property type="term" value="C:mRNA cleavage factor complex"/>
    <property type="evidence" value="ECO:0007669"/>
    <property type="project" value="TreeGrafter"/>
</dbReference>
<dbReference type="InterPro" id="IPR006569">
    <property type="entry name" value="CID_dom"/>
</dbReference>
<organism evidence="2">
    <name type="scientific">Schizaphis graminum</name>
    <name type="common">Green bug aphid</name>
    <dbReference type="NCBI Taxonomy" id="13262"/>
    <lineage>
        <taxon>Eukaryota</taxon>
        <taxon>Metazoa</taxon>
        <taxon>Ecdysozoa</taxon>
        <taxon>Arthropoda</taxon>
        <taxon>Hexapoda</taxon>
        <taxon>Insecta</taxon>
        <taxon>Pterygota</taxon>
        <taxon>Neoptera</taxon>
        <taxon>Paraneoptera</taxon>
        <taxon>Hemiptera</taxon>
        <taxon>Sternorrhyncha</taxon>
        <taxon>Aphidomorpha</taxon>
        <taxon>Aphidoidea</taxon>
        <taxon>Aphididae</taxon>
        <taxon>Aphidini</taxon>
        <taxon>Schizaphis</taxon>
    </lineage>
</organism>
<dbReference type="GO" id="GO:0005737">
    <property type="term" value="C:cytoplasm"/>
    <property type="evidence" value="ECO:0007669"/>
    <property type="project" value="TreeGrafter"/>
</dbReference>
<dbReference type="InterPro" id="IPR047415">
    <property type="entry name" value="Pcf11_CID"/>
</dbReference>
<reference evidence="2" key="1">
    <citation type="submission" date="2018-04" db="EMBL/GenBank/DDBJ databases">
        <title>Transcriptome of Schizaphis graminum biotype I.</title>
        <authorList>
            <person name="Scully E.D."/>
            <person name="Geib S.M."/>
            <person name="Palmer N.A."/>
            <person name="Koch K."/>
            <person name="Bradshaw J."/>
            <person name="Heng-Moss T."/>
            <person name="Sarath G."/>
        </authorList>
    </citation>
    <scope>NUCLEOTIDE SEQUENCE</scope>
</reference>
<dbReference type="GO" id="GO:0003729">
    <property type="term" value="F:mRNA binding"/>
    <property type="evidence" value="ECO:0007669"/>
    <property type="project" value="InterPro"/>
</dbReference>
<dbReference type="InterPro" id="IPR045154">
    <property type="entry name" value="PCF11-like"/>
</dbReference>
<dbReference type="PANTHER" id="PTHR15921">
    <property type="entry name" value="PRE-MRNA CLEAVAGE COMPLEX II"/>
    <property type="match status" value="1"/>
</dbReference>
<dbReference type="GO" id="GO:0000993">
    <property type="term" value="F:RNA polymerase II complex binding"/>
    <property type="evidence" value="ECO:0007669"/>
    <property type="project" value="InterPro"/>
</dbReference>
<dbReference type="GO" id="GO:0031124">
    <property type="term" value="P:mRNA 3'-end processing"/>
    <property type="evidence" value="ECO:0007669"/>
    <property type="project" value="InterPro"/>
</dbReference>
<dbReference type="PROSITE" id="PS51391">
    <property type="entry name" value="CID"/>
    <property type="match status" value="1"/>
</dbReference>
<dbReference type="EMBL" id="GGMR01018818">
    <property type="protein sequence ID" value="MBY31437.1"/>
    <property type="molecule type" value="Transcribed_RNA"/>
</dbReference>
<dbReference type="PANTHER" id="PTHR15921:SF3">
    <property type="entry name" value="PRE-MRNA CLEAVAGE COMPLEX 2 PROTEIN PCF11"/>
    <property type="match status" value="1"/>
</dbReference>